<accession>W2V0J0</accession>
<evidence type="ECO:0000313" key="2">
    <source>
        <dbReference type="Proteomes" id="UP000018951"/>
    </source>
</evidence>
<comment type="caution">
    <text evidence="1">The sequence shown here is derived from an EMBL/GenBank/DDBJ whole genome shotgun (WGS) entry which is preliminary data.</text>
</comment>
<name>W2V0J0_9RICK</name>
<dbReference type="Proteomes" id="UP000018951">
    <property type="component" value="Unassembled WGS sequence"/>
</dbReference>
<evidence type="ECO:0000313" key="1">
    <source>
        <dbReference type="EMBL" id="ETO91172.1"/>
    </source>
</evidence>
<keyword evidence="2" id="KW-1185">Reference proteome</keyword>
<organism evidence="1 2">
    <name type="scientific">Candidatus Xenolissoclinum pacificiensis L6</name>
    <dbReference type="NCBI Taxonomy" id="1401685"/>
    <lineage>
        <taxon>Bacteria</taxon>
        <taxon>Pseudomonadati</taxon>
        <taxon>Pseudomonadota</taxon>
        <taxon>Alphaproteobacteria</taxon>
        <taxon>Rickettsiales</taxon>
        <taxon>Anaplasmataceae</taxon>
        <taxon>Candidatus Xenolissoclinum</taxon>
    </lineage>
</organism>
<gene>
    <name evidence="1" type="ORF">P857_660</name>
</gene>
<dbReference type="AlphaFoldDB" id="W2V0J0"/>
<protein>
    <submittedName>
        <fullName evidence="1">Uncharacterized protein</fullName>
    </submittedName>
</protein>
<dbReference type="EMBL" id="AXCJ01000008">
    <property type="protein sequence ID" value="ETO91172.1"/>
    <property type="molecule type" value="Genomic_DNA"/>
</dbReference>
<proteinExistence type="predicted"/>
<sequence>MLLRNLLHIYLVFIMHKYVDSSGYPPVLYISPKIGSLS</sequence>
<reference evidence="1 2" key="1">
    <citation type="journal article" date="2013" name="PLoS ONE">
        <title>Bacterial endosymbiosis in a chordate host: long-term co-evolution and conservation of secondary metabolism.</title>
        <authorList>
            <person name="Kwan J.C."/>
            <person name="Schmidt E.W."/>
        </authorList>
    </citation>
    <scope>NUCLEOTIDE SEQUENCE [LARGE SCALE GENOMIC DNA]</scope>
    <source>
        <strain evidence="2">L6</strain>
    </source>
</reference>